<dbReference type="InterPro" id="IPR050319">
    <property type="entry name" value="ABC_transp_ATP-bind"/>
</dbReference>
<dbReference type="InterPro" id="IPR013563">
    <property type="entry name" value="Oligopep_ABC_C"/>
</dbReference>
<gene>
    <name evidence="7" type="primary">oppF</name>
    <name evidence="7" type="ORF">GCM10023081_04270</name>
</gene>
<dbReference type="InterPro" id="IPR027417">
    <property type="entry name" value="P-loop_NTPase"/>
</dbReference>
<dbReference type="PROSITE" id="PS00211">
    <property type="entry name" value="ABC_TRANSPORTER_1"/>
    <property type="match status" value="1"/>
</dbReference>
<keyword evidence="4 7" id="KW-0067">ATP-binding</keyword>
<dbReference type="GO" id="GO:0005524">
    <property type="term" value="F:ATP binding"/>
    <property type="evidence" value="ECO:0007669"/>
    <property type="project" value="UniProtKB-KW"/>
</dbReference>
<evidence type="ECO:0000313" key="8">
    <source>
        <dbReference type="Proteomes" id="UP001500752"/>
    </source>
</evidence>
<evidence type="ECO:0000256" key="4">
    <source>
        <dbReference type="ARBA" id="ARBA00022840"/>
    </source>
</evidence>
<dbReference type="InterPro" id="IPR017871">
    <property type="entry name" value="ABC_transporter-like_CS"/>
</dbReference>
<comment type="caution">
    <text evidence="7">The sequence shown here is derived from an EMBL/GenBank/DDBJ whole genome shotgun (WGS) entry which is preliminary data.</text>
</comment>
<name>A0ABP7BUX3_9MICC</name>
<evidence type="ECO:0000256" key="3">
    <source>
        <dbReference type="ARBA" id="ARBA00022741"/>
    </source>
</evidence>
<dbReference type="EMBL" id="BAABEO010000006">
    <property type="protein sequence ID" value="GAA3668944.1"/>
    <property type="molecule type" value="Genomic_DNA"/>
</dbReference>
<evidence type="ECO:0000256" key="1">
    <source>
        <dbReference type="ARBA" id="ARBA00005417"/>
    </source>
</evidence>
<dbReference type="SUPFAM" id="SSF52540">
    <property type="entry name" value="P-loop containing nucleoside triphosphate hydrolases"/>
    <property type="match status" value="1"/>
</dbReference>
<evidence type="ECO:0000256" key="2">
    <source>
        <dbReference type="ARBA" id="ARBA00022448"/>
    </source>
</evidence>
<evidence type="ECO:0000256" key="5">
    <source>
        <dbReference type="SAM" id="MobiDB-lite"/>
    </source>
</evidence>
<dbReference type="PANTHER" id="PTHR43776:SF7">
    <property type="entry name" value="D,D-DIPEPTIDE TRANSPORT ATP-BINDING PROTEIN DDPF-RELATED"/>
    <property type="match status" value="1"/>
</dbReference>
<evidence type="ECO:0000313" key="7">
    <source>
        <dbReference type="EMBL" id="GAA3668944.1"/>
    </source>
</evidence>
<dbReference type="CDD" id="cd03257">
    <property type="entry name" value="ABC_NikE_OppD_transporters"/>
    <property type="match status" value="1"/>
</dbReference>
<keyword evidence="3" id="KW-0547">Nucleotide-binding</keyword>
<comment type="similarity">
    <text evidence="1">Belongs to the ABC transporter superfamily.</text>
</comment>
<reference evidence="8" key="1">
    <citation type="journal article" date="2019" name="Int. J. Syst. Evol. Microbiol.">
        <title>The Global Catalogue of Microorganisms (GCM) 10K type strain sequencing project: providing services to taxonomists for standard genome sequencing and annotation.</title>
        <authorList>
            <consortium name="The Broad Institute Genomics Platform"/>
            <consortium name="The Broad Institute Genome Sequencing Center for Infectious Disease"/>
            <person name="Wu L."/>
            <person name="Ma J."/>
        </authorList>
    </citation>
    <scope>NUCLEOTIDE SEQUENCE [LARGE SCALE GENOMIC DNA]</scope>
    <source>
        <strain evidence="8">JCM 30742</strain>
    </source>
</reference>
<dbReference type="Gene3D" id="3.40.50.300">
    <property type="entry name" value="P-loop containing nucleotide triphosphate hydrolases"/>
    <property type="match status" value="1"/>
</dbReference>
<dbReference type="RefSeq" id="WP_345148111.1">
    <property type="nucleotide sequence ID" value="NZ_BAABEO010000006.1"/>
</dbReference>
<sequence length="289" mass="31450">MSTPTAGTPLLEVTDLAVEYRNGRRSFRAVQDVSFTLEPGRTLGLVGESGSGKSTIGRAILGLAPVSSGSVRFAGAELATMKRAERRTLSDRIQVIFQDPYSSLDITKTIGYTLAEPLNHHERLSREQTLQRIRAMVRRVGLPEESIHRYPAQFSGGQRQRIAIARALIGNPTFVVCDEPVSALDLSIQAEVMNLLAELQKSMGLALLFISHDLSVVRHISDDLVVLKDGRVVEQGPAEQIYANPTHPYTQTLLAASPVPDPDAQAARREARRAAAAGGRPSIPTLERI</sequence>
<keyword evidence="8" id="KW-1185">Reference proteome</keyword>
<dbReference type="PANTHER" id="PTHR43776">
    <property type="entry name" value="TRANSPORT ATP-BINDING PROTEIN"/>
    <property type="match status" value="1"/>
</dbReference>
<feature type="region of interest" description="Disordered" evidence="5">
    <location>
        <begin position="259"/>
        <end position="289"/>
    </location>
</feature>
<proteinExistence type="inferred from homology"/>
<dbReference type="InterPro" id="IPR003439">
    <property type="entry name" value="ABC_transporter-like_ATP-bd"/>
</dbReference>
<dbReference type="PROSITE" id="PS50893">
    <property type="entry name" value="ABC_TRANSPORTER_2"/>
    <property type="match status" value="1"/>
</dbReference>
<dbReference type="InterPro" id="IPR003593">
    <property type="entry name" value="AAA+_ATPase"/>
</dbReference>
<feature type="domain" description="ABC transporter" evidence="6">
    <location>
        <begin position="11"/>
        <end position="254"/>
    </location>
</feature>
<keyword evidence="2" id="KW-0813">Transport</keyword>
<dbReference type="Pfam" id="PF00005">
    <property type="entry name" value="ABC_tran"/>
    <property type="match status" value="1"/>
</dbReference>
<dbReference type="Proteomes" id="UP001500752">
    <property type="component" value="Unassembled WGS sequence"/>
</dbReference>
<dbReference type="SMART" id="SM00382">
    <property type="entry name" value="AAA"/>
    <property type="match status" value="1"/>
</dbReference>
<organism evidence="7 8">
    <name type="scientific">Arthrobacter ginkgonis</name>
    <dbReference type="NCBI Taxonomy" id="1630594"/>
    <lineage>
        <taxon>Bacteria</taxon>
        <taxon>Bacillati</taxon>
        <taxon>Actinomycetota</taxon>
        <taxon>Actinomycetes</taxon>
        <taxon>Micrococcales</taxon>
        <taxon>Micrococcaceae</taxon>
        <taxon>Arthrobacter</taxon>
    </lineage>
</organism>
<protein>
    <submittedName>
        <fullName evidence="7">Murein tripeptide/oligopeptide ABC transporter ATP-binding protein OppF</fullName>
    </submittedName>
</protein>
<dbReference type="Pfam" id="PF08352">
    <property type="entry name" value="oligo_HPY"/>
    <property type="match status" value="1"/>
</dbReference>
<evidence type="ECO:0000259" key="6">
    <source>
        <dbReference type="PROSITE" id="PS50893"/>
    </source>
</evidence>
<accession>A0ABP7BUX3</accession>